<dbReference type="Proteomes" id="UP000829364">
    <property type="component" value="Chromosome 5"/>
</dbReference>
<accession>A0A9Q8QK92</accession>
<feature type="compositionally biased region" description="Basic residues" evidence="1">
    <location>
        <begin position="99"/>
        <end position="112"/>
    </location>
</feature>
<dbReference type="RefSeq" id="XP_047843820.1">
    <property type="nucleotide sequence ID" value="XM_047987830.1"/>
</dbReference>
<feature type="compositionally biased region" description="Polar residues" evidence="1">
    <location>
        <begin position="73"/>
        <end position="87"/>
    </location>
</feature>
<dbReference type="EMBL" id="CP086358">
    <property type="protein sequence ID" value="UNI20339.1"/>
    <property type="molecule type" value="Genomic_DNA"/>
</dbReference>
<name>A0A9Q8QK92_9HYPO</name>
<dbReference type="AlphaFoldDB" id="A0A9Q8QK92"/>
<protein>
    <submittedName>
        <fullName evidence="2">Uncharacterized protein</fullName>
    </submittedName>
</protein>
<gene>
    <name evidence="2" type="ORF">JDV02_006436</name>
</gene>
<feature type="compositionally biased region" description="Low complexity" evidence="1">
    <location>
        <begin position="124"/>
        <end position="134"/>
    </location>
</feature>
<dbReference type="KEGG" id="ptkz:JDV02_006436"/>
<sequence>MLPLQRSLPKAHARRGDGRTPPFPMRAPSSLARETVYQAGWLGMEKCVAANKTKRGVIQAGNMVDQPPAMHTMSVQRRPSVDPQSVIGSRARLVGGGRATRRRRVAVNRRVRLAGSGPARGFQPSARAPPASRPVFQAWQSSLFEP</sequence>
<keyword evidence="3" id="KW-1185">Reference proteome</keyword>
<evidence type="ECO:0000313" key="2">
    <source>
        <dbReference type="EMBL" id="UNI20339.1"/>
    </source>
</evidence>
<organism evidence="2 3">
    <name type="scientific">Purpureocillium takamizusanense</name>
    <dbReference type="NCBI Taxonomy" id="2060973"/>
    <lineage>
        <taxon>Eukaryota</taxon>
        <taxon>Fungi</taxon>
        <taxon>Dikarya</taxon>
        <taxon>Ascomycota</taxon>
        <taxon>Pezizomycotina</taxon>
        <taxon>Sordariomycetes</taxon>
        <taxon>Hypocreomycetidae</taxon>
        <taxon>Hypocreales</taxon>
        <taxon>Ophiocordycipitaceae</taxon>
        <taxon>Purpureocillium</taxon>
    </lineage>
</organism>
<reference evidence="2" key="1">
    <citation type="submission" date="2021-11" db="EMBL/GenBank/DDBJ databases">
        <title>Purpureocillium_takamizusanense_genome.</title>
        <authorList>
            <person name="Nguyen N.-H."/>
        </authorList>
    </citation>
    <scope>NUCLEOTIDE SEQUENCE</scope>
    <source>
        <strain evidence="2">PT3</strain>
    </source>
</reference>
<evidence type="ECO:0000256" key="1">
    <source>
        <dbReference type="SAM" id="MobiDB-lite"/>
    </source>
</evidence>
<feature type="region of interest" description="Disordered" evidence="1">
    <location>
        <begin position="72"/>
        <end position="134"/>
    </location>
</feature>
<proteinExistence type="predicted"/>
<feature type="region of interest" description="Disordered" evidence="1">
    <location>
        <begin position="1"/>
        <end position="29"/>
    </location>
</feature>
<evidence type="ECO:0000313" key="3">
    <source>
        <dbReference type="Proteomes" id="UP000829364"/>
    </source>
</evidence>
<dbReference type="GeneID" id="72068385"/>